<evidence type="ECO:0000313" key="2">
    <source>
        <dbReference type="EMBL" id="RIB24312.1"/>
    </source>
</evidence>
<sequence length="353" mass="40453">MLNSKYYNEHFNQLFQTVLNILAHPQNPQVEIDLVKIPTFVGSNQDPIEWLDLINRAFEANNILDTRRLAVAGAHLSGLAALWWEEQKKEIHYWDNNDLQDQSFVHLFLLEFCTPALINRWTLELLNCRQGPEKLWNTIFTQGFHLDLSLAVRTFMPGTLEEALELAQAYEIIIARNLAVYGPAVVYNTVSNAAAVTPQLPQDEIGIEKDKQEASTYLQESIKMGRINEINSLGHCYQNEVNNRKDELRAKHTDDKATRLGHDKGSIKTIPATNLKIEFQTLALTKDRNKVGKDEPKVYVSRPKFLPVLYYNEDDQRLKVETFKAQNKAPECGNQKDNISKEDLDSASRTWIS</sequence>
<keyword evidence="3" id="KW-1185">Reference proteome</keyword>
<dbReference type="EMBL" id="QKWP01000221">
    <property type="protein sequence ID" value="RIB24312.1"/>
    <property type="molecule type" value="Genomic_DNA"/>
</dbReference>
<dbReference type="Proteomes" id="UP000266673">
    <property type="component" value="Unassembled WGS sequence"/>
</dbReference>
<evidence type="ECO:0008006" key="4">
    <source>
        <dbReference type="Google" id="ProtNLM"/>
    </source>
</evidence>
<name>A0A397VR49_9GLOM</name>
<feature type="region of interest" description="Disordered" evidence="1">
    <location>
        <begin position="328"/>
        <end position="353"/>
    </location>
</feature>
<accession>A0A397VR49</accession>
<proteinExistence type="predicted"/>
<dbReference type="OrthoDB" id="2444994at2759"/>
<evidence type="ECO:0000256" key="1">
    <source>
        <dbReference type="SAM" id="MobiDB-lite"/>
    </source>
</evidence>
<dbReference type="SUPFAM" id="SSF81901">
    <property type="entry name" value="HCP-like"/>
    <property type="match status" value="1"/>
</dbReference>
<reference evidence="2 3" key="1">
    <citation type="submission" date="2018-06" db="EMBL/GenBank/DDBJ databases">
        <title>Comparative genomics reveals the genomic features of Rhizophagus irregularis, R. cerebriforme, R. diaphanum and Gigaspora rosea, and their symbiotic lifestyle signature.</title>
        <authorList>
            <person name="Morin E."/>
            <person name="San Clemente H."/>
            <person name="Chen E.C.H."/>
            <person name="De La Providencia I."/>
            <person name="Hainaut M."/>
            <person name="Kuo A."/>
            <person name="Kohler A."/>
            <person name="Murat C."/>
            <person name="Tang N."/>
            <person name="Roy S."/>
            <person name="Loubradou J."/>
            <person name="Henrissat B."/>
            <person name="Grigoriev I.V."/>
            <person name="Corradi N."/>
            <person name="Roux C."/>
            <person name="Martin F.M."/>
        </authorList>
    </citation>
    <scope>NUCLEOTIDE SEQUENCE [LARGE SCALE GENOMIC DNA]</scope>
    <source>
        <strain evidence="2 3">DAOM 194757</strain>
    </source>
</reference>
<dbReference type="AlphaFoldDB" id="A0A397VR49"/>
<comment type="caution">
    <text evidence="2">The sequence shown here is derived from an EMBL/GenBank/DDBJ whole genome shotgun (WGS) entry which is preliminary data.</text>
</comment>
<organism evidence="2 3">
    <name type="scientific">Gigaspora rosea</name>
    <dbReference type="NCBI Taxonomy" id="44941"/>
    <lineage>
        <taxon>Eukaryota</taxon>
        <taxon>Fungi</taxon>
        <taxon>Fungi incertae sedis</taxon>
        <taxon>Mucoromycota</taxon>
        <taxon>Glomeromycotina</taxon>
        <taxon>Glomeromycetes</taxon>
        <taxon>Diversisporales</taxon>
        <taxon>Gigasporaceae</taxon>
        <taxon>Gigaspora</taxon>
    </lineage>
</organism>
<gene>
    <name evidence="2" type="ORF">C2G38_2168842</name>
</gene>
<protein>
    <recommendedName>
        <fullName evidence="4">Retrotransposon gag domain-containing protein</fullName>
    </recommendedName>
</protein>
<dbReference type="InterPro" id="IPR011990">
    <property type="entry name" value="TPR-like_helical_dom_sf"/>
</dbReference>
<evidence type="ECO:0000313" key="3">
    <source>
        <dbReference type="Proteomes" id="UP000266673"/>
    </source>
</evidence>
<dbReference type="Gene3D" id="1.25.40.10">
    <property type="entry name" value="Tetratricopeptide repeat domain"/>
    <property type="match status" value="1"/>
</dbReference>